<protein>
    <submittedName>
        <fullName evidence="2">Uncharacterized protein</fullName>
    </submittedName>
</protein>
<evidence type="ECO:0000313" key="2">
    <source>
        <dbReference type="EMBL" id="NMF09110.1"/>
    </source>
</evidence>
<dbReference type="OrthoDB" id="4423778at2"/>
<dbReference type="EMBL" id="JAYWMA010000002">
    <property type="protein sequence ID" value="MEX3527890.1"/>
    <property type="molecule type" value="Genomic_DNA"/>
</dbReference>
<dbReference type="Proteomes" id="UP000589552">
    <property type="component" value="Unassembled WGS sequence"/>
</dbReference>
<evidence type="ECO:0000313" key="1">
    <source>
        <dbReference type="EMBL" id="MEX3527890.1"/>
    </source>
</evidence>
<gene>
    <name evidence="2" type="ORF">HF852_05795</name>
    <name evidence="1" type="ORF">VVR64_02215</name>
</gene>
<comment type="caution">
    <text evidence="2">The sequence shown here is derived from an EMBL/GenBank/DDBJ whole genome shotgun (WGS) entry which is preliminary data.</text>
</comment>
<accession>A0A7X9XTA1</accession>
<proteinExistence type="predicted"/>
<reference evidence="1" key="3">
    <citation type="submission" date="2024-01" db="EMBL/GenBank/DDBJ databases">
        <authorList>
            <person name="De La Cruz K.F."/>
            <person name="Townsend E.C."/>
            <person name="Salamzade R."/>
            <person name="Kalan L.R."/>
        </authorList>
    </citation>
    <scope>NUCLEOTIDE SEQUENCE</scope>
    <source>
        <strain evidence="1">LK2569</strain>
    </source>
</reference>
<dbReference type="RefSeq" id="WP_060925525.1">
    <property type="nucleotide sequence ID" value="NZ_JABAGA010000002.1"/>
</dbReference>
<keyword evidence="4" id="KW-1185">Reference proteome</keyword>
<name>A0A7X9XTA1_9CORY</name>
<evidence type="ECO:0000313" key="3">
    <source>
        <dbReference type="Proteomes" id="UP000589552"/>
    </source>
</evidence>
<dbReference type="EMBL" id="JABAGA010000002">
    <property type="protein sequence ID" value="NMF09110.1"/>
    <property type="molecule type" value="Genomic_DNA"/>
</dbReference>
<reference evidence="2 3" key="1">
    <citation type="submission" date="2020-04" db="EMBL/GenBank/DDBJ databases">
        <authorList>
            <person name="Hitch T.C.A."/>
            <person name="Wylensek D."/>
            <person name="Clavel T."/>
        </authorList>
    </citation>
    <scope>NUCLEOTIDE SEQUENCE [LARGE SCALE GENOMIC DNA]</scope>
    <source>
        <strain evidence="2 3">BL-383-APC-2I</strain>
    </source>
</reference>
<dbReference type="Proteomes" id="UP001558353">
    <property type="component" value="Unassembled WGS sequence"/>
</dbReference>
<reference evidence="1 4" key="2">
    <citation type="journal article" date="2024" name="Fungal Genet. Biol.">
        <title>The porcine skin microbiome exhibits broad fungal antagonism.</title>
        <authorList>
            <person name="De La Cruz K.F."/>
            <person name="Townsend E.C."/>
            <person name="Alex Cheong J.Z."/>
            <person name="Salamzade R."/>
            <person name="Liu A."/>
            <person name="Sandstrom S."/>
            <person name="Davila E."/>
            <person name="Huang L."/>
            <person name="Xu K.H."/>
            <person name="Wu S.Y."/>
            <person name="Meudt J.J."/>
            <person name="Shanmuganayagam D."/>
            <person name="Gibson A.L.F."/>
            <person name="Kalan L.R."/>
        </authorList>
    </citation>
    <scope>NUCLEOTIDE SEQUENCE [LARGE SCALE GENOMIC DNA]</scope>
    <source>
        <strain evidence="1 4">LK2569</strain>
    </source>
</reference>
<evidence type="ECO:0000313" key="4">
    <source>
        <dbReference type="Proteomes" id="UP001558353"/>
    </source>
</evidence>
<sequence length="76" mass="8343">MPEAISEVTAMFDCSRNVPGPDGVSPSLTDDQRHALFVAQLQVLPDDWSRAKASWTTWRDFGRALRAELSAPPMAA</sequence>
<dbReference type="AlphaFoldDB" id="A0A7X9XTA1"/>
<organism evidence="2 3">
    <name type="scientific">Corynebacterium xerosis</name>
    <dbReference type="NCBI Taxonomy" id="1725"/>
    <lineage>
        <taxon>Bacteria</taxon>
        <taxon>Bacillati</taxon>
        <taxon>Actinomycetota</taxon>
        <taxon>Actinomycetes</taxon>
        <taxon>Mycobacteriales</taxon>
        <taxon>Corynebacteriaceae</taxon>
        <taxon>Corynebacterium</taxon>
    </lineage>
</organism>